<dbReference type="InterPro" id="IPR001041">
    <property type="entry name" value="2Fe-2S_ferredoxin-type"/>
</dbReference>
<dbReference type="Gene3D" id="3.10.20.30">
    <property type="match status" value="1"/>
</dbReference>
<dbReference type="InterPro" id="IPR012675">
    <property type="entry name" value="Beta-grasp_dom_sf"/>
</dbReference>
<keyword evidence="2" id="KW-0001">2Fe-2S</keyword>
<dbReference type="Proteomes" id="UP000035425">
    <property type="component" value="Unassembled WGS sequence"/>
</dbReference>
<comment type="caution">
    <text evidence="8">The sequence shown here is derived from an EMBL/GenBank/DDBJ whole genome shotgun (WGS) entry which is preliminary data.</text>
</comment>
<proteinExistence type="inferred from homology"/>
<evidence type="ECO:0000256" key="6">
    <source>
        <dbReference type="ARBA" id="ARBA00034078"/>
    </source>
</evidence>
<evidence type="ECO:0000256" key="5">
    <source>
        <dbReference type="ARBA" id="ARBA00023014"/>
    </source>
</evidence>
<dbReference type="InterPro" id="IPR018298">
    <property type="entry name" value="Adrenodoxin_Fe-S_BS"/>
</dbReference>
<dbReference type="EMBL" id="JWIO01000017">
    <property type="protein sequence ID" value="KLL11269.1"/>
    <property type="molecule type" value="Genomic_DNA"/>
</dbReference>
<evidence type="ECO:0000256" key="3">
    <source>
        <dbReference type="ARBA" id="ARBA00022723"/>
    </source>
</evidence>
<dbReference type="RefSeq" id="WP_047223264.1">
    <property type="nucleotide sequence ID" value="NZ_JWIO01000017.1"/>
</dbReference>
<dbReference type="InterPro" id="IPR036010">
    <property type="entry name" value="2Fe-2S_ferredoxin-like_sf"/>
</dbReference>
<keyword evidence="4" id="KW-0408">Iron</keyword>
<evidence type="ECO:0000256" key="1">
    <source>
        <dbReference type="ARBA" id="ARBA00010914"/>
    </source>
</evidence>
<dbReference type="CDD" id="cd00207">
    <property type="entry name" value="fer2"/>
    <property type="match status" value="1"/>
</dbReference>
<keyword evidence="9" id="KW-1185">Reference proteome</keyword>
<dbReference type="SUPFAM" id="SSF54292">
    <property type="entry name" value="2Fe-2S ferredoxin-like"/>
    <property type="match status" value="1"/>
</dbReference>
<keyword evidence="5" id="KW-0411">Iron-sulfur</keyword>
<evidence type="ECO:0000313" key="9">
    <source>
        <dbReference type="Proteomes" id="UP000035425"/>
    </source>
</evidence>
<evidence type="ECO:0000313" key="8">
    <source>
        <dbReference type="EMBL" id="KLL11269.1"/>
    </source>
</evidence>
<dbReference type="PROSITE" id="PS51085">
    <property type="entry name" value="2FE2S_FER_2"/>
    <property type="match status" value="1"/>
</dbReference>
<keyword evidence="3" id="KW-0479">Metal-binding</keyword>
<name>A0ABR5F3K5_9ACTN</name>
<accession>A0ABR5F3K5</accession>
<dbReference type="InterPro" id="IPR001055">
    <property type="entry name" value="Adrenodoxin-like"/>
</dbReference>
<comment type="similarity">
    <text evidence="1">Belongs to the adrenodoxin/putidaredoxin family.</text>
</comment>
<dbReference type="PANTHER" id="PTHR23426:SF65">
    <property type="entry name" value="FERREDOXIN-2, MITOCHONDRIAL"/>
    <property type="match status" value="1"/>
</dbReference>
<dbReference type="PRINTS" id="PR00355">
    <property type="entry name" value="ADRENODOXIN"/>
</dbReference>
<protein>
    <submittedName>
        <fullName evidence="8">Reductase</fullName>
    </submittedName>
</protein>
<dbReference type="PANTHER" id="PTHR23426">
    <property type="entry name" value="FERREDOXIN/ADRENODOXIN"/>
    <property type="match status" value="1"/>
</dbReference>
<evidence type="ECO:0000259" key="7">
    <source>
        <dbReference type="PROSITE" id="PS51085"/>
    </source>
</evidence>
<sequence length="106" mass="11289">MPVVTYVLPDGSERAVDVPPGQTVMDGSVRNNLPGIVAECGGSCSCATCHVYVDPESQAFFDEMTDEERELLEFSDGAQDNSRLSCQLVITGECEGVRVTVSAENG</sequence>
<dbReference type="PROSITE" id="PS00814">
    <property type="entry name" value="ADX"/>
    <property type="match status" value="1"/>
</dbReference>
<feature type="domain" description="2Fe-2S ferredoxin-type" evidence="7">
    <location>
        <begin position="2"/>
        <end position="105"/>
    </location>
</feature>
<reference evidence="8 9" key="1">
    <citation type="submission" date="2014-12" db="EMBL/GenBank/DDBJ databases">
        <title>Frankia sp. BMG5.1 draft genome.</title>
        <authorList>
            <person name="Gtari M."/>
            <person name="Ghodhbane-Gtari F."/>
            <person name="Nouioui I."/>
            <person name="Ktari A."/>
            <person name="Hezbri K."/>
            <person name="Mimouni W."/>
            <person name="Sbissi I."/>
            <person name="Ayari A."/>
            <person name="Yamanaka T."/>
            <person name="Normand P."/>
            <person name="Tisa L.S."/>
            <person name="Boudabous A."/>
        </authorList>
    </citation>
    <scope>NUCLEOTIDE SEQUENCE [LARGE SCALE GENOMIC DNA]</scope>
    <source>
        <strain evidence="8 9">BMG5.1</strain>
    </source>
</reference>
<dbReference type="Pfam" id="PF00111">
    <property type="entry name" value="Fer2"/>
    <property type="match status" value="1"/>
</dbReference>
<gene>
    <name evidence="8" type="ORF">FrCorBMG51_12745</name>
</gene>
<evidence type="ECO:0000256" key="2">
    <source>
        <dbReference type="ARBA" id="ARBA00022714"/>
    </source>
</evidence>
<comment type="cofactor">
    <cofactor evidence="6">
        <name>[2Fe-2S] cluster</name>
        <dbReference type="ChEBI" id="CHEBI:190135"/>
    </cofactor>
</comment>
<evidence type="ECO:0000256" key="4">
    <source>
        <dbReference type="ARBA" id="ARBA00023004"/>
    </source>
</evidence>
<organism evidence="8 9">
    <name type="scientific">Protofrankia coriariae</name>
    <dbReference type="NCBI Taxonomy" id="1562887"/>
    <lineage>
        <taxon>Bacteria</taxon>
        <taxon>Bacillati</taxon>
        <taxon>Actinomycetota</taxon>
        <taxon>Actinomycetes</taxon>
        <taxon>Frankiales</taxon>
        <taxon>Frankiaceae</taxon>
        <taxon>Protofrankia</taxon>
    </lineage>
</organism>